<protein>
    <submittedName>
        <fullName evidence="1">Uncharacterized protein</fullName>
    </submittedName>
</protein>
<name>A0A975AJF3_9FIRM</name>
<dbReference type="AlphaFoldDB" id="A0A975AJF3"/>
<evidence type="ECO:0000313" key="1">
    <source>
        <dbReference type="EMBL" id="QSX09550.1"/>
    </source>
</evidence>
<reference evidence="1" key="1">
    <citation type="submission" date="2021-03" db="EMBL/GenBank/DDBJ databases">
        <title>Alkalibacter marinus sp. nov., isolated from tidal flat sediment.</title>
        <authorList>
            <person name="Namirimu T."/>
            <person name="Yang J.-A."/>
            <person name="Yang S.-H."/>
            <person name="Kim Y.-J."/>
            <person name="Kwon K.K."/>
        </authorList>
    </citation>
    <scope>NUCLEOTIDE SEQUENCE</scope>
    <source>
        <strain evidence="1">ES005</strain>
    </source>
</reference>
<gene>
    <name evidence="1" type="ORF">J0B03_05665</name>
</gene>
<evidence type="ECO:0000313" key="2">
    <source>
        <dbReference type="Proteomes" id="UP000663499"/>
    </source>
</evidence>
<dbReference type="Proteomes" id="UP000663499">
    <property type="component" value="Chromosome"/>
</dbReference>
<sequence length="112" mass="12996">MKHEENTASTPKKPRALFGRKVTDLDALEEMTNSIRGSLYEVTKEIWMDNEEFKSFAQDFFEYQPWIEKSDGGSNEKGEIRCIRVINTETGQRVLVNSEGYGYCRYVAIEED</sequence>
<keyword evidence="2" id="KW-1185">Reference proteome</keyword>
<dbReference type="EMBL" id="CP071444">
    <property type="protein sequence ID" value="QSX09550.1"/>
    <property type="molecule type" value="Genomic_DNA"/>
</dbReference>
<organism evidence="1 2">
    <name type="scientific">Alkalibacter rhizosphaerae</name>
    <dbReference type="NCBI Taxonomy" id="2815577"/>
    <lineage>
        <taxon>Bacteria</taxon>
        <taxon>Bacillati</taxon>
        <taxon>Bacillota</taxon>
        <taxon>Clostridia</taxon>
        <taxon>Eubacteriales</taxon>
        <taxon>Eubacteriaceae</taxon>
        <taxon>Alkalibacter</taxon>
    </lineage>
</organism>
<dbReference type="RefSeq" id="WP_207300881.1">
    <property type="nucleotide sequence ID" value="NZ_CP071444.1"/>
</dbReference>
<proteinExistence type="predicted"/>
<dbReference type="KEGG" id="alka:J0B03_05665"/>
<accession>A0A975AJF3</accession>